<gene>
    <name evidence="2" type="ORF">PHLCEN_2v13411</name>
</gene>
<feature type="domain" description="NADP-dependent oxidoreductase" evidence="1">
    <location>
        <begin position="26"/>
        <end position="67"/>
    </location>
</feature>
<evidence type="ECO:0000313" key="3">
    <source>
        <dbReference type="Proteomes" id="UP000186601"/>
    </source>
</evidence>
<dbReference type="SUPFAM" id="SSF51430">
    <property type="entry name" value="NAD(P)-linked oxidoreductase"/>
    <property type="match status" value="1"/>
</dbReference>
<dbReference type="OrthoDB" id="416253at2759"/>
<sequence>MKAMGFGMHYCLFAVPGVSQQIDGFTDYLDLYLIHSPPTGTQVRLETYRALLDAKKQGKIRSVGVSN</sequence>
<accession>A0A2R6NEC3</accession>
<dbReference type="Pfam" id="PF00248">
    <property type="entry name" value="Aldo_ket_red"/>
    <property type="match status" value="1"/>
</dbReference>
<dbReference type="InterPro" id="IPR036812">
    <property type="entry name" value="NAD(P)_OxRdtase_dom_sf"/>
</dbReference>
<evidence type="ECO:0000313" key="2">
    <source>
        <dbReference type="EMBL" id="PSR70681.1"/>
    </source>
</evidence>
<dbReference type="STRING" id="98765.A0A2R6NEC3"/>
<protein>
    <recommendedName>
        <fullName evidence="1">NADP-dependent oxidoreductase domain-containing protein</fullName>
    </recommendedName>
</protein>
<proteinExistence type="predicted"/>
<evidence type="ECO:0000259" key="1">
    <source>
        <dbReference type="Pfam" id="PF00248"/>
    </source>
</evidence>
<dbReference type="EMBL" id="MLYV02001335">
    <property type="protein sequence ID" value="PSR70681.1"/>
    <property type="molecule type" value="Genomic_DNA"/>
</dbReference>
<reference evidence="2 3" key="1">
    <citation type="submission" date="2018-02" db="EMBL/GenBank/DDBJ databases">
        <title>Genome sequence of the basidiomycete white-rot fungus Phlebia centrifuga.</title>
        <authorList>
            <person name="Granchi Z."/>
            <person name="Peng M."/>
            <person name="de Vries R.P."/>
            <person name="Hilden K."/>
            <person name="Makela M.R."/>
            <person name="Grigoriev I."/>
            <person name="Riley R."/>
        </authorList>
    </citation>
    <scope>NUCLEOTIDE SEQUENCE [LARGE SCALE GENOMIC DNA]</scope>
    <source>
        <strain evidence="2 3">FBCC195</strain>
    </source>
</reference>
<name>A0A2R6NEC3_9APHY</name>
<dbReference type="InterPro" id="IPR020471">
    <property type="entry name" value="AKR"/>
</dbReference>
<dbReference type="AlphaFoldDB" id="A0A2R6NEC3"/>
<dbReference type="PRINTS" id="PR00069">
    <property type="entry name" value="ALDKETRDTASE"/>
</dbReference>
<dbReference type="Gene3D" id="3.20.20.100">
    <property type="entry name" value="NADP-dependent oxidoreductase domain"/>
    <property type="match status" value="1"/>
</dbReference>
<dbReference type="GO" id="GO:0016491">
    <property type="term" value="F:oxidoreductase activity"/>
    <property type="evidence" value="ECO:0007669"/>
    <property type="project" value="InterPro"/>
</dbReference>
<organism evidence="2 3">
    <name type="scientific">Hermanssonia centrifuga</name>
    <dbReference type="NCBI Taxonomy" id="98765"/>
    <lineage>
        <taxon>Eukaryota</taxon>
        <taxon>Fungi</taxon>
        <taxon>Dikarya</taxon>
        <taxon>Basidiomycota</taxon>
        <taxon>Agaricomycotina</taxon>
        <taxon>Agaricomycetes</taxon>
        <taxon>Polyporales</taxon>
        <taxon>Meruliaceae</taxon>
        <taxon>Hermanssonia</taxon>
    </lineage>
</organism>
<comment type="caution">
    <text evidence="2">The sequence shown here is derived from an EMBL/GenBank/DDBJ whole genome shotgun (WGS) entry which is preliminary data.</text>
</comment>
<dbReference type="Proteomes" id="UP000186601">
    <property type="component" value="Unassembled WGS sequence"/>
</dbReference>
<dbReference type="InterPro" id="IPR023210">
    <property type="entry name" value="NADP_OxRdtase_dom"/>
</dbReference>
<keyword evidence="3" id="KW-1185">Reference proteome</keyword>